<gene>
    <name evidence="1" type="ORF">ACFPIJ_57080</name>
</gene>
<name>A0ABV9WIA6_9ACTN</name>
<reference evidence="2" key="1">
    <citation type="journal article" date="2019" name="Int. J. Syst. Evol. Microbiol.">
        <title>The Global Catalogue of Microorganisms (GCM) 10K type strain sequencing project: providing services to taxonomists for standard genome sequencing and annotation.</title>
        <authorList>
            <consortium name="The Broad Institute Genomics Platform"/>
            <consortium name="The Broad Institute Genome Sequencing Center for Infectious Disease"/>
            <person name="Wu L."/>
            <person name="Ma J."/>
        </authorList>
    </citation>
    <scope>NUCLEOTIDE SEQUENCE [LARGE SCALE GENOMIC DNA]</scope>
    <source>
        <strain evidence="2">CGMCC 4.7152</strain>
    </source>
</reference>
<proteinExistence type="predicted"/>
<accession>A0ABV9WIA6</accession>
<comment type="caution">
    <text evidence="1">The sequence shown here is derived from an EMBL/GenBank/DDBJ whole genome shotgun (WGS) entry which is preliminary data.</text>
</comment>
<keyword evidence="2" id="KW-1185">Reference proteome</keyword>
<sequence>MIRQPRDAAADSAATMPWARAAARSQIALIDRLLRIFPQQCPLQSISRYSPQQFSRSSDALHAAPITVDAIAPPVETYVTPTHGSGSHRPALNATGATHAARRKRHELPKLATLEPRAATVANMWRHHDGSVAFPVPPPHPAGAKWGPTSENITSEQCLDPRMTISPRFKH</sequence>
<dbReference type="EMBL" id="JBHSIU010000121">
    <property type="protein sequence ID" value="MFC5007313.1"/>
    <property type="molecule type" value="Genomic_DNA"/>
</dbReference>
<evidence type="ECO:0000313" key="2">
    <source>
        <dbReference type="Proteomes" id="UP001595912"/>
    </source>
</evidence>
<protein>
    <submittedName>
        <fullName evidence="1">Uncharacterized protein</fullName>
    </submittedName>
</protein>
<organism evidence="1 2">
    <name type="scientific">Dactylosporangium cerinum</name>
    <dbReference type="NCBI Taxonomy" id="1434730"/>
    <lineage>
        <taxon>Bacteria</taxon>
        <taxon>Bacillati</taxon>
        <taxon>Actinomycetota</taxon>
        <taxon>Actinomycetes</taxon>
        <taxon>Micromonosporales</taxon>
        <taxon>Micromonosporaceae</taxon>
        <taxon>Dactylosporangium</taxon>
    </lineage>
</organism>
<evidence type="ECO:0000313" key="1">
    <source>
        <dbReference type="EMBL" id="MFC5007313.1"/>
    </source>
</evidence>
<dbReference type="Proteomes" id="UP001595912">
    <property type="component" value="Unassembled WGS sequence"/>
</dbReference>
<dbReference type="RefSeq" id="WP_380127959.1">
    <property type="nucleotide sequence ID" value="NZ_JBHSIU010000121.1"/>
</dbReference>